<name>A0A4Y8DH21_9HELO</name>
<gene>
    <name evidence="1" type="ORF">BOTCAL_0006g00430</name>
</gene>
<keyword evidence="2" id="KW-1185">Reference proteome</keyword>
<sequence length="92" mass="9732">MCLKAVGVASGTVAMGFPLSVVLNASHCAVDGQHSSPGKQRQVDFGLPLVGAVWLLYCAEAPKANATRPRNALHDRIIVDLLRGNGAWNVPR</sequence>
<dbReference type="EMBL" id="PHWZ01000006">
    <property type="protein sequence ID" value="TEY86563.1"/>
    <property type="molecule type" value="Genomic_DNA"/>
</dbReference>
<evidence type="ECO:0000313" key="2">
    <source>
        <dbReference type="Proteomes" id="UP000297299"/>
    </source>
</evidence>
<comment type="caution">
    <text evidence="1">The sequence shown here is derived from an EMBL/GenBank/DDBJ whole genome shotgun (WGS) entry which is preliminary data.</text>
</comment>
<dbReference type="AlphaFoldDB" id="A0A4Y8DH21"/>
<organism evidence="1 2">
    <name type="scientific">Botryotinia calthae</name>
    <dbReference type="NCBI Taxonomy" id="38488"/>
    <lineage>
        <taxon>Eukaryota</taxon>
        <taxon>Fungi</taxon>
        <taxon>Dikarya</taxon>
        <taxon>Ascomycota</taxon>
        <taxon>Pezizomycotina</taxon>
        <taxon>Leotiomycetes</taxon>
        <taxon>Helotiales</taxon>
        <taxon>Sclerotiniaceae</taxon>
        <taxon>Botryotinia</taxon>
    </lineage>
</organism>
<reference evidence="1 2" key="1">
    <citation type="submission" date="2017-11" db="EMBL/GenBank/DDBJ databases">
        <title>Comparative genomics of Botrytis spp.</title>
        <authorList>
            <person name="Valero-Jimenez C.A."/>
            <person name="Tapia P."/>
            <person name="Veloso J."/>
            <person name="Silva-Moreno E."/>
            <person name="Staats M."/>
            <person name="Valdes J.H."/>
            <person name="Van Kan J.A.L."/>
        </authorList>
    </citation>
    <scope>NUCLEOTIDE SEQUENCE [LARGE SCALE GENOMIC DNA]</scope>
    <source>
        <strain evidence="1 2">MUCL2830</strain>
    </source>
</reference>
<proteinExistence type="predicted"/>
<protein>
    <submittedName>
        <fullName evidence="1">Uncharacterized protein</fullName>
    </submittedName>
</protein>
<evidence type="ECO:0000313" key="1">
    <source>
        <dbReference type="EMBL" id="TEY86563.1"/>
    </source>
</evidence>
<dbReference type="Proteomes" id="UP000297299">
    <property type="component" value="Unassembled WGS sequence"/>
</dbReference>
<accession>A0A4Y8DH21</accession>